<dbReference type="SUPFAM" id="SSF142433">
    <property type="entry name" value="CinA-like"/>
    <property type="match status" value="1"/>
</dbReference>
<feature type="coiled-coil region" evidence="1">
    <location>
        <begin position="100"/>
        <end position="127"/>
    </location>
</feature>
<proteinExistence type="inferred from homology"/>
<keyword evidence="4" id="KW-0378">Hydrolase</keyword>
<dbReference type="Gene3D" id="3.30.70.2860">
    <property type="match status" value="1"/>
</dbReference>
<dbReference type="InterPro" id="IPR041424">
    <property type="entry name" value="CinA_KH"/>
</dbReference>
<dbReference type="EMBL" id="UOGD01000293">
    <property type="protein sequence ID" value="VAX25225.1"/>
    <property type="molecule type" value="Genomic_DNA"/>
</dbReference>
<evidence type="ECO:0000313" key="4">
    <source>
        <dbReference type="EMBL" id="VAX25225.1"/>
    </source>
</evidence>
<keyword evidence="1" id="KW-0175">Coiled coil</keyword>
<feature type="domain" description="CinA C-terminal" evidence="2">
    <location>
        <begin position="135"/>
        <end position="287"/>
    </location>
</feature>
<accession>A0A3B1D0R8</accession>
<dbReference type="SUPFAM" id="SSF53218">
    <property type="entry name" value="Molybdenum cofactor biosynthesis proteins"/>
    <property type="match status" value="1"/>
</dbReference>
<dbReference type="InterPro" id="IPR036653">
    <property type="entry name" value="CinA-like_C"/>
</dbReference>
<dbReference type="GO" id="GO:0019159">
    <property type="term" value="F:nicotinamide-nucleotide amidase activity"/>
    <property type="evidence" value="ECO:0007669"/>
    <property type="project" value="UniProtKB-EC"/>
</dbReference>
<evidence type="ECO:0000256" key="1">
    <source>
        <dbReference type="SAM" id="Coils"/>
    </source>
</evidence>
<dbReference type="NCBIfam" id="TIGR00199">
    <property type="entry name" value="PncC_domain"/>
    <property type="match status" value="1"/>
</dbReference>
<feature type="non-terminal residue" evidence="4">
    <location>
        <position position="1"/>
    </location>
</feature>
<dbReference type="InterPro" id="IPR050101">
    <property type="entry name" value="CinA"/>
</dbReference>
<dbReference type="PANTHER" id="PTHR13939">
    <property type="entry name" value="NICOTINAMIDE-NUCLEOTIDE AMIDOHYDROLASE PNCC"/>
    <property type="match status" value="1"/>
</dbReference>
<dbReference type="Gene3D" id="3.40.980.10">
    <property type="entry name" value="MoaB/Mog-like domain"/>
    <property type="match status" value="1"/>
</dbReference>
<dbReference type="Pfam" id="PF18146">
    <property type="entry name" value="CinA_KH"/>
    <property type="match status" value="1"/>
</dbReference>
<dbReference type="GO" id="GO:0047631">
    <property type="term" value="F:ADP-ribose diphosphatase activity"/>
    <property type="evidence" value="ECO:0007669"/>
    <property type="project" value="UniProtKB-EC"/>
</dbReference>
<feature type="domain" description="CinA KH" evidence="3">
    <location>
        <begin position="59"/>
        <end position="131"/>
    </location>
</feature>
<organism evidence="4">
    <name type="scientific">hydrothermal vent metagenome</name>
    <dbReference type="NCBI Taxonomy" id="652676"/>
    <lineage>
        <taxon>unclassified sequences</taxon>
        <taxon>metagenomes</taxon>
        <taxon>ecological metagenomes</taxon>
    </lineage>
</organism>
<dbReference type="EC" id="3.6.1.13" evidence="4"/>
<evidence type="ECO:0000259" key="2">
    <source>
        <dbReference type="Pfam" id="PF02464"/>
    </source>
</evidence>
<protein>
    <submittedName>
        <fullName evidence="4">ADP-ribose pyrophosphatase of COG1058 family / Nicotinamide-nucleotide amidase</fullName>
        <ecNumber evidence="4">3.5.1.42</ecNumber>
        <ecNumber evidence="4">3.6.1.13</ecNumber>
    </submittedName>
</protein>
<sequence length="295" mass="32407">ADIIRNHSGTAPGTWIEKDGKIFISLPGVPFEMKEMITGYIIPRLSEKLSVEKNKRIIKSLLTTGIPESFLYERLGDIEELLHGNALAFLPSQFGVRLRITVIGEDADDAENQLTRIEQQIRAKVGQYIFGTENDTLEDVVANLLIDRGLTIAVAESCTGGLISHRLTNVSGSSKYYERGFITYSNGAKVEHLKIDEDLLIKYGAVSLEVARLMAEGVKAVSGTDIGIAATGIMGPTGATFDKPVGLVYIGFCDSKICTAKEFRFGDDRILNKDRTSQAALDMIRRNLLGIEYED</sequence>
<reference evidence="4" key="1">
    <citation type="submission" date="2018-06" db="EMBL/GenBank/DDBJ databases">
        <authorList>
            <person name="Zhirakovskaya E."/>
        </authorList>
    </citation>
    <scope>NUCLEOTIDE SEQUENCE</scope>
</reference>
<gene>
    <name evidence="4" type="ORF">MNBD_IGNAVI01-902</name>
</gene>
<dbReference type="InterPro" id="IPR036425">
    <property type="entry name" value="MoaB/Mog-like_dom_sf"/>
</dbReference>
<name>A0A3B1D0R8_9ZZZZ</name>
<dbReference type="PANTHER" id="PTHR13939:SF0">
    <property type="entry name" value="NMN AMIDOHYDROLASE-LIKE PROTEIN YFAY"/>
    <property type="match status" value="1"/>
</dbReference>
<evidence type="ECO:0000259" key="3">
    <source>
        <dbReference type="Pfam" id="PF18146"/>
    </source>
</evidence>
<dbReference type="Gene3D" id="3.90.950.20">
    <property type="entry name" value="CinA-like"/>
    <property type="match status" value="1"/>
</dbReference>
<dbReference type="EC" id="3.5.1.42" evidence="4"/>
<dbReference type="Pfam" id="PF02464">
    <property type="entry name" value="CinA"/>
    <property type="match status" value="1"/>
</dbReference>
<dbReference type="InterPro" id="IPR008135">
    <property type="entry name" value="Competence-induced_CinA"/>
</dbReference>
<dbReference type="AlphaFoldDB" id="A0A3B1D0R8"/>
<dbReference type="HAMAP" id="MF_00226_B">
    <property type="entry name" value="CinA_B"/>
    <property type="match status" value="1"/>
</dbReference>
<dbReference type="InterPro" id="IPR008136">
    <property type="entry name" value="CinA_C"/>
</dbReference>